<gene>
    <name evidence="1" type="ORF">LAX5112_01284</name>
</gene>
<dbReference type="RefSeq" id="WP_186009039.1">
    <property type="nucleotide sequence ID" value="NZ_CXWD01000004.1"/>
</dbReference>
<evidence type="ECO:0000313" key="1">
    <source>
        <dbReference type="EMBL" id="CTQ67237.1"/>
    </source>
</evidence>
<keyword evidence="2" id="KW-1185">Reference proteome</keyword>
<dbReference type="STRING" id="388408.LAX5112_01284"/>
<dbReference type="Proteomes" id="UP000053235">
    <property type="component" value="Unassembled WGS sequence"/>
</dbReference>
<protein>
    <recommendedName>
        <fullName evidence="3">DUF930 domain-containing protein</fullName>
    </recommendedName>
</protein>
<dbReference type="InterPro" id="IPR009273">
    <property type="entry name" value="DUF930"/>
</dbReference>
<dbReference type="AlphaFoldDB" id="A0A0M6ZY50"/>
<reference evidence="2" key="1">
    <citation type="submission" date="2015-07" db="EMBL/GenBank/DDBJ databases">
        <authorList>
            <person name="Rodrigo-Torres Lidia"/>
            <person name="Arahal R.David."/>
        </authorList>
    </citation>
    <scope>NUCLEOTIDE SEQUENCE [LARGE SCALE GENOMIC DNA]</scope>
    <source>
        <strain evidence="2">CECT 5112</strain>
    </source>
</reference>
<evidence type="ECO:0008006" key="3">
    <source>
        <dbReference type="Google" id="ProtNLM"/>
    </source>
</evidence>
<dbReference type="Pfam" id="PF06059">
    <property type="entry name" value="DUF930"/>
    <property type="match status" value="1"/>
</dbReference>
<organism evidence="1 2">
    <name type="scientific">Roseibium alexandrii</name>
    <dbReference type="NCBI Taxonomy" id="388408"/>
    <lineage>
        <taxon>Bacteria</taxon>
        <taxon>Pseudomonadati</taxon>
        <taxon>Pseudomonadota</taxon>
        <taxon>Alphaproteobacteria</taxon>
        <taxon>Hyphomicrobiales</taxon>
        <taxon>Stappiaceae</taxon>
        <taxon>Roseibium</taxon>
    </lineage>
</organism>
<name>A0A0M6ZY50_9HYPH</name>
<dbReference type="EMBL" id="CXWD01000004">
    <property type="protein sequence ID" value="CTQ67237.1"/>
    <property type="molecule type" value="Genomic_DNA"/>
</dbReference>
<accession>A0A0M6ZY50</accession>
<evidence type="ECO:0000313" key="2">
    <source>
        <dbReference type="Proteomes" id="UP000053235"/>
    </source>
</evidence>
<sequence length="183" mass="20019">MRLTAPSQATGSSVFHERTISAAQPNATPNDAAIAAPGFSLDTETAEESDWRAAENWVPAAELRSALVLQDRRSAQARAALQTVTGRDRREQLCALEAMEQFGAHAEGFRPDRLVPYALKNTIQRGLELYAPAGVLRSQGNWYEVAYRCLLNEAGDRVMDFQFVLGPPIPGNLWDDLGLAAVH</sequence>
<proteinExistence type="predicted"/>